<reference evidence="2 3" key="1">
    <citation type="submission" date="2017-06" db="EMBL/GenBank/DDBJ databases">
        <title>Novel microbial phyla capable of carbon fixation and sulfur reduction in deep-sea sediments.</title>
        <authorList>
            <person name="Huang J."/>
            <person name="Baker B."/>
            <person name="Wang Y."/>
        </authorList>
    </citation>
    <scope>NUCLEOTIDE SEQUENCE [LARGE SCALE GENOMIC DNA]</scope>
    <source>
        <strain evidence="2">B3_TA06</strain>
    </source>
</reference>
<keyword evidence="1" id="KW-0812">Transmembrane</keyword>
<sequence length="162" mass="17784">MKVAISVIFGILTALVLVIGGYLGFATIRESKGLLGEVDSLQTRVNSLKSEVAGRAERLQEEATITAELDSLRSALQASEEGLEERFTHRGRPTSKAVISDSQKVEGIYPFKLKVDGAASAVDSFLIELQRQVPLVRFEKLEGVRRGRNLRLEATGSVRFPR</sequence>
<proteinExistence type="predicted"/>
<dbReference type="AlphaFoldDB" id="A0A532V664"/>
<organism evidence="2 3">
    <name type="scientific">candidate division TA06 bacterium B3_TA06</name>
    <dbReference type="NCBI Taxonomy" id="2012487"/>
    <lineage>
        <taxon>Bacteria</taxon>
        <taxon>Bacteria division TA06</taxon>
    </lineage>
</organism>
<evidence type="ECO:0000313" key="2">
    <source>
        <dbReference type="EMBL" id="TKJ42679.1"/>
    </source>
</evidence>
<accession>A0A532V664</accession>
<keyword evidence="1" id="KW-0472">Membrane</keyword>
<name>A0A532V664_UNCT6</name>
<evidence type="ECO:0000256" key="1">
    <source>
        <dbReference type="SAM" id="Phobius"/>
    </source>
</evidence>
<comment type="caution">
    <text evidence="2">The sequence shown here is derived from an EMBL/GenBank/DDBJ whole genome shotgun (WGS) entry which is preliminary data.</text>
</comment>
<dbReference type="EMBL" id="NJBO01000010">
    <property type="protein sequence ID" value="TKJ42679.1"/>
    <property type="molecule type" value="Genomic_DNA"/>
</dbReference>
<keyword evidence="1" id="KW-1133">Transmembrane helix</keyword>
<dbReference type="Proteomes" id="UP000317778">
    <property type="component" value="Unassembled WGS sequence"/>
</dbReference>
<feature type="transmembrane region" description="Helical" evidence="1">
    <location>
        <begin position="6"/>
        <end position="25"/>
    </location>
</feature>
<protein>
    <submittedName>
        <fullName evidence="2">Uncharacterized protein</fullName>
    </submittedName>
</protein>
<evidence type="ECO:0000313" key="3">
    <source>
        <dbReference type="Proteomes" id="UP000317778"/>
    </source>
</evidence>
<gene>
    <name evidence="2" type="ORF">CEE36_07195</name>
</gene>